<evidence type="ECO:0000313" key="2">
    <source>
        <dbReference type="Proteomes" id="UP001321479"/>
    </source>
</evidence>
<organism evidence="1 2">
    <name type="scientific">Cotonvirus japonicus</name>
    <dbReference type="NCBI Taxonomy" id="2811091"/>
    <lineage>
        <taxon>Viruses</taxon>
        <taxon>Varidnaviria</taxon>
        <taxon>Bamfordvirae</taxon>
        <taxon>Nucleocytoviricota</taxon>
        <taxon>Megaviricetes</taxon>
        <taxon>Imitervirales</taxon>
        <taxon>Mimiviridae</taxon>
        <taxon>Megamimivirinae</taxon>
        <taxon>Cotonvirus</taxon>
        <taxon>Cotonvirus japonicum</taxon>
    </lineage>
</organism>
<evidence type="ECO:0000313" key="1">
    <source>
        <dbReference type="EMBL" id="BCS83576.1"/>
    </source>
</evidence>
<proteinExistence type="predicted"/>
<name>A0ABM7NTZ8_9VIRU</name>
<dbReference type="RefSeq" id="YP_010842184.1">
    <property type="nucleotide sequence ID" value="NC_079139.1"/>
</dbReference>
<accession>A0ABM7NTZ8</accession>
<reference evidence="1 2" key="1">
    <citation type="submission" date="2021-02" db="EMBL/GenBank/DDBJ databases">
        <title>Cotonvirus japonicus, which uses Golgi apparatus of host cells for its virion factory, phylogenetically links tailed tupanvirus and icosahedral mimivirus.</title>
        <authorList>
            <person name="Takahashi H."/>
            <person name="Fukaya S."/>
            <person name="Song C."/>
            <person name="Murata K."/>
            <person name="Takemura M."/>
        </authorList>
    </citation>
    <scope>NUCLEOTIDE SEQUENCE [LARGE SCALE GENOMIC DNA]</scope>
</reference>
<dbReference type="EMBL" id="AP024483">
    <property type="protein sequence ID" value="BCS83576.1"/>
    <property type="molecule type" value="Genomic_DNA"/>
</dbReference>
<dbReference type="Proteomes" id="UP001321479">
    <property type="component" value="Segment"/>
</dbReference>
<sequence length="163" mass="19198">MEHAQVIDKSMVSKNFIEIMAKILSKHDKHFVESIITNFMEIIFRNITILEDDRNLLKHSKLFESIPDIDIDFIGNYVDDELIFCIPQIAIYLTKNKFDISNTDLETYIKYSWSGYNDRNCVSVNITDTNGNVIKTNTDVLKFYKKDLVYILVYICRYLTIFN</sequence>
<protein>
    <submittedName>
        <fullName evidence="1">Uncharacterized protein</fullName>
    </submittedName>
</protein>
<keyword evidence="2" id="KW-1185">Reference proteome</keyword>
<dbReference type="GeneID" id="80558781"/>